<dbReference type="InterPro" id="IPR000914">
    <property type="entry name" value="SBP_5_dom"/>
</dbReference>
<organism evidence="7 8">
    <name type="scientific">Bosea vaviloviae</name>
    <dbReference type="NCBI Taxonomy" id="1526658"/>
    <lineage>
        <taxon>Bacteria</taxon>
        <taxon>Pseudomonadati</taxon>
        <taxon>Pseudomonadota</taxon>
        <taxon>Alphaproteobacteria</taxon>
        <taxon>Hyphomicrobiales</taxon>
        <taxon>Boseaceae</taxon>
        <taxon>Bosea</taxon>
    </lineage>
</organism>
<keyword evidence="4 5" id="KW-0732">Signal</keyword>
<feature type="signal peptide" evidence="5">
    <location>
        <begin position="1"/>
        <end position="27"/>
    </location>
</feature>
<evidence type="ECO:0000259" key="6">
    <source>
        <dbReference type="Pfam" id="PF00496"/>
    </source>
</evidence>
<dbReference type="GO" id="GO:0030288">
    <property type="term" value="C:outer membrane-bounded periplasmic space"/>
    <property type="evidence" value="ECO:0007669"/>
    <property type="project" value="UniProtKB-ARBA"/>
</dbReference>
<dbReference type="CDD" id="cd08498">
    <property type="entry name" value="PBP2_NikA_DppA_OppA_like_2"/>
    <property type="match status" value="1"/>
</dbReference>
<proteinExistence type="inferred from homology"/>
<keyword evidence="8" id="KW-1185">Reference proteome</keyword>
<evidence type="ECO:0000256" key="2">
    <source>
        <dbReference type="ARBA" id="ARBA00005695"/>
    </source>
</evidence>
<dbReference type="EMBL" id="LGSZ01000045">
    <property type="protein sequence ID" value="KPH80169.1"/>
    <property type="molecule type" value="Genomic_DNA"/>
</dbReference>
<dbReference type="GO" id="GO:1904680">
    <property type="term" value="F:peptide transmembrane transporter activity"/>
    <property type="evidence" value="ECO:0007669"/>
    <property type="project" value="TreeGrafter"/>
</dbReference>
<dbReference type="Proteomes" id="UP000037822">
    <property type="component" value="Unassembled WGS sequence"/>
</dbReference>
<dbReference type="PATRIC" id="fig|1526658.3.peg.1026"/>
<dbReference type="SUPFAM" id="SSF53850">
    <property type="entry name" value="Periplasmic binding protein-like II"/>
    <property type="match status" value="1"/>
</dbReference>
<gene>
    <name evidence="7" type="ORF">AE618_14135</name>
</gene>
<evidence type="ECO:0000313" key="8">
    <source>
        <dbReference type="Proteomes" id="UP000037822"/>
    </source>
</evidence>
<evidence type="ECO:0000256" key="3">
    <source>
        <dbReference type="ARBA" id="ARBA00022448"/>
    </source>
</evidence>
<dbReference type="Gene3D" id="3.90.76.10">
    <property type="entry name" value="Dipeptide-binding Protein, Domain 1"/>
    <property type="match status" value="1"/>
</dbReference>
<dbReference type="PANTHER" id="PTHR30290">
    <property type="entry name" value="PERIPLASMIC BINDING COMPONENT OF ABC TRANSPORTER"/>
    <property type="match status" value="1"/>
</dbReference>
<dbReference type="GO" id="GO:0015833">
    <property type="term" value="P:peptide transport"/>
    <property type="evidence" value="ECO:0007669"/>
    <property type="project" value="TreeGrafter"/>
</dbReference>
<comment type="similarity">
    <text evidence="2">Belongs to the bacterial solute-binding protein 5 family.</text>
</comment>
<dbReference type="Gene3D" id="3.40.190.10">
    <property type="entry name" value="Periplasmic binding protein-like II"/>
    <property type="match status" value="1"/>
</dbReference>
<feature type="chain" id="PRO_5005855569" evidence="5">
    <location>
        <begin position="28"/>
        <end position="528"/>
    </location>
</feature>
<evidence type="ECO:0000256" key="1">
    <source>
        <dbReference type="ARBA" id="ARBA00004418"/>
    </source>
</evidence>
<dbReference type="InterPro" id="IPR030678">
    <property type="entry name" value="Peptide/Ni-bd"/>
</dbReference>
<dbReference type="Gene3D" id="3.10.105.10">
    <property type="entry name" value="Dipeptide-binding Protein, Domain 3"/>
    <property type="match status" value="1"/>
</dbReference>
<dbReference type="PANTHER" id="PTHR30290:SF9">
    <property type="entry name" value="OLIGOPEPTIDE-BINDING PROTEIN APPA"/>
    <property type="match status" value="1"/>
</dbReference>
<evidence type="ECO:0000256" key="5">
    <source>
        <dbReference type="SAM" id="SignalP"/>
    </source>
</evidence>
<dbReference type="AlphaFoldDB" id="A0A0N0MBR2"/>
<protein>
    <submittedName>
        <fullName evidence="7">Peptide ABC transporter</fullName>
    </submittedName>
</protein>
<comment type="subcellular location">
    <subcellularLocation>
        <location evidence="1">Periplasm</location>
    </subcellularLocation>
</comment>
<dbReference type="GO" id="GO:0043190">
    <property type="term" value="C:ATP-binding cassette (ABC) transporter complex"/>
    <property type="evidence" value="ECO:0007669"/>
    <property type="project" value="InterPro"/>
</dbReference>
<dbReference type="InterPro" id="IPR039424">
    <property type="entry name" value="SBP_5"/>
</dbReference>
<accession>A0A0N0MBR2</accession>
<evidence type="ECO:0000256" key="4">
    <source>
        <dbReference type="ARBA" id="ARBA00022729"/>
    </source>
</evidence>
<keyword evidence="3" id="KW-0813">Transport</keyword>
<evidence type="ECO:0000313" key="7">
    <source>
        <dbReference type="EMBL" id="KPH80169.1"/>
    </source>
</evidence>
<reference evidence="7 8" key="1">
    <citation type="submission" date="2015-07" db="EMBL/GenBank/DDBJ databases">
        <title>Whole genome sequencing of Bosea vaviloviae isolated from cave pool.</title>
        <authorList>
            <person name="Tan N.E.H."/>
            <person name="Lee Y.P."/>
            <person name="Gan H.M."/>
            <person name="Barton H."/>
            <person name="Savka M.A."/>
        </authorList>
    </citation>
    <scope>NUCLEOTIDE SEQUENCE [LARGE SCALE GENOMIC DNA]</scope>
    <source>
        <strain evidence="7 8">SD260</strain>
    </source>
</reference>
<dbReference type="PIRSF" id="PIRSF002741">
    <property type="entry name" value="MppA"/>
    <property type="match status" value="1"/>
</dbReference>
<name>A0A0N0MBR2_9HYPH</name>
<dbReference type="Pfam" id="PF00496">
    <property type="entry name" value="SBP_bac_5"/>
    <property type="match status" value="1"/>
</dbReference>
<comment type="caution">
    <text evidence="7">The sequence shown here is derived from an EMBL/GenBank/DDBJ whole genome shotgun (WGS) entry which is preliminary data.</text>
</comment>
<feature type="domain" description="Solute-binding protein family 5" evidence="6">
    <location>
        <begin position="70"/>
        <end position="440"/>
    </location>
</feature>
<sequence length="528" mass="58581">MRKCRPTRNRWLMAALAAVALTGVAEAKTLKWGAAREIASLDPYSYGDTFTLSVLNHVYEGLVRYTGDLKIEPALAQSWETVSPTVWRFKLRQGVKFHNGNQFTADDVVASLERVTHADSPLKGNLPAYKSSKKIDDFTVEIEVNGPYPLLLNDLTNIFVFDKEWLVANNSLLPTDSGKGVKGYATDNANGTGPFIVESRRADSKTVYVKNPSWWDKPQHNIDTIEFLPIASASTRVAALLSGEIDFTNVAPLQDLPRLSASPDVKVLQTNELRTVIFAFNLSDKLFESDVKDKNPLKDIRVREALYRAIDIDAVQKRAMRGLSRNTGALIAPAIPGYEPSQDVRLPFDLDGAKKLLTAAGYPGGFNFQMNCQSDGLVNEEEFCQAVAAMWSRAGFKPNLSLAPRSQQTPKRVKGEFDVISFGWANEPMIDAYSILIQVMRSKSGSGGVFNWGNWGDPRIDALIDKAGVELDTPKRIAMMQEALKVAKTDHLFIPMHQQPMAWAMRSTVANTVQASDNKPRLWLTTLK</sequence>